<dbReference type="PANTHER" id="PTHR24119">
    <property type="entry name" value="ACYL-COA-BINDING DOMAIN-CONTAINING PROTEIN 6"/>
    <property type="match status" value="1"/>
</dbReference>
<dbReference type="OrthoDB" id="341259at2759"/>
<evidence type="ECO:0000313" key="6">
    <source>
        <dbReference type="Proteomes" id="UP001165085"/>
    </source>
</evidence>
<dbReference type="SMART" id="SM00456">
    <property type="entry name" value="WW"/>
    <property type="match status" value="2"/>
</dbReference>
<feature type="region of interest" description="Disordered" evidence="3">
    <location>
        <begin position="482"/>
        <end position="561"/>
    </location>
</feature>
<feature type="compositionally biased region" description="Basic and acidic residues" evidence="3">
    <location>
        <begin position="359"/>
        <end position="371"/>
    </location>
</feature>
<evidence type="ECO:0000313" key="5">
    <source>
        <dbReference type="EMBL" id="GMH57305.1"/>
    </source>
</evidence>
<dbReference type="InterPro" id="IPR001202">
    <property type="entry name" value="WW_dom"/>
</dbReference>
<feature type="compositionally biased region" description="Basic and acidic residues" evidence="3">
    <location>
        <begin position="482"/>
        <end position="492"/>
    </location>
</feature>
<proteinExistence type="predicted"/>
<feature type="region of interest" description="Disordered" evidence="3">
    <location>
        <begin position="1144"/>
        <end position="1169"/>
    </location>
</feature>
<feature type="compositionally biased region" description="Basic residues" evidence="3">
    <location>
        <begin position="67"/>
        <end position="81"/>
    </location>
</feature>
<gene>
    <name evidence="5" type="ORF">TrST_g8285</name>
</gene>
<feature type="region of interest" description="Disordered" evidence="3">
    <location>
        <begin position="48"/>
        <end position="81"/>
    </location>
</feature>
<evidence type="ECO:0000259" key="4">
    <source>
        <dbReference type="PROSITE" id="PS50020"/>
    </source>
</evidence>
<dbReference type="PROSITE" id="PS50096">
    <property type="entry name" value="IQ"/>
    <property type="match status" value="1"/>
</dbReference>
<reference evidence="6" key="1">
    <citation type="journal article" date="2023" name="Commun. Biol.">
        <title>Genome analysis of Parmales, the sister group of diatoms, reveals the evolutionary specialization of diatoms from phago-mixotrophs to photoautotrophs.</title>
        <authorList>
            <person name="Ban H."/>
            <person name="Sato S."/>
            <person name="Yoshikawa S."/>
            <person name="Yamada K."/>
            <person name="Nakamura Y."/>
            <person name="Ichinomiya M."/>
            <person name="Sato N."/>
            <person name="Blanc-Mathieu R."/>
            <person name="Endo H."/>
            <person name="Kuwata A."/>
            <person name="Ogata H."/>
        </authorList>
    </citation>
    <scope>NUCLEOTIDE SEQUENCE [LARGE SCALE GENOMIC DNA]</scope>
    <source>
        <strain evidence="6">NIES 3701</strain>
    </source>
</reference>
<sequence length="1787" mass="198590">MVKKAPPSPLPQPPTNSTQNLAATQPPMYTPDLQDLQAETTMILQQFGGKSQKLKASGKMQAERSSRRQARRGKKKKGKKIKVKANYENKAIDPAVAMAETVVDQKPAAMMTNFRSTVEVMDDYDTNLKMYDSDDDYPTNHEETLNQREKAKALQEKEKERKDLTFKGEESRVRLSVDAFKTGEGVTLEQLYAERDRLNRIQNIDNYEVAKRREAEAEKEKRINWLREDTTANEFQRLFRGYLGRRRAKILREINRQGSLVETAWVEVRDQERGEVWFYNSISGESVWERPAEMGGMTEPEKVNTLPPVGDIEKVPIGDVVKGWTDEEKKDGDSVLPDLIKTLGVTAGEPTSPTTHSPTSDEKLPPIKKASDDEDEDDEVLSIDLEDVDQEEDDYELSDMEEEANRMFLADGSVNVRLRDTIAQSLRVSRFDSVSTLLASGGPELSLDEKKRKAAAQRKKKKKKKTTKRTIFMADKEKKMVSVMRIDTKDDTTSSSPTSQKKSKSKTSPVKSLALHDVPHTGFDINKDDELHPLNKLPVSDDPNDPDYLQFNANPDTVDPDAPVTSQVDQWKSTAKTKGVCFNCWSAGKGKRCLMHKEQLENNSANKSKESALMCKNWDLGVLRRRYRAEEIQEVFMKSASSLRYDKDRKQFCTVVEQKHPIYRLTSHRLARYNFTSRRKHHVTAWLHSFIELLRTGRVPGEQVNKSAAMLRLRNSLMNLRVVRKFSNGHYERHPKAPITGTTLAERRGQLKLIVEKKKIFERPENKKEEKIFRYIVVDGVPVPVSLYLPRVYELFAPKSIPMPEPSYKAEPEVATPNIYISEEDPTAWIERMVSRISRDETQQAKLMVQTMSPIPGIDKLKRTKYPPPLTIKFATFARKPRKNNMAIGGLSAELTVYELVTTYVPPQYGHFTVMDRASIAPDISAEITAAFRTAAVSPISQIYVDRMLQHPLNSRRPPTITLSTAMDPTNKWYFGFNRPNQTGEEEPHGFRTAVFCMAPIFDSTTNPDTFLPSHDVATLNLPSANRTVTTHADRNYPFCEPTNRDNTTLDFYHLLLLGVCSPSKEQVFTNLGVQEPGDFMRGCDSSRPLGHCVAVIYRSWAFLQKAPIEEFLTDDGVPYWYDRRTGETFWERPLHKEEKVPVKEGGSVLGGGGEMPSIGQGASEGYKPRYDQRDMRKAMTRKHETEEMTIERRKAAAQSAKWANEKGILPELPKIDIPENSVEVLDSDRSDFNPGMLGAAQRPASGAGDKLSSMDGGRPASVQQPGRGAAGSPTSQQGPTSPQRLGSPSRGSRRNSSIGSASDAGFQQQQQQGKSPLMAGVGALNPETANIVNNLTQTLAGALAGGVTNPEDILKLGMGLGMSLQAQGVVGVAPPAEQAGGGSKSPSRGILQTPGSPDGDARAMTANSGWDVKLREPMGPGGHPIGMASPTKHVGSQENLDHASEKDQVNTLLKDTSEIKTSDSFKGLVVVEPTPAPDEITGADRNILMDSEEMMKLTVPVVAYPERVGPLEVEYETHPAAGYGTSFVKEGEGESQKVMNGSNGVVVRKSADAIPEGFLNAIGATHVGQQNVDYLPNVPNLPQCKPVGRVKPRSAAEDWLAIGFDPWSAGKEPLSTEFITSLTTAAATVKDESILDNKEAEGAFINLMDKKGVEAMQEIAAQENKMAQDFAELCSYVRHGKYREVEEKMNEPDWTLPIDYPDAVGNTLLMVACQNGNKRIAKLCLRRGAELNKQNINGQSCLHYAFGYGFEDLGEYLIEKGADDSLKNADNLTCYEGLNMTDVSGI</sequence>
<feature type="region of interest" description="Disordered" evidence="3">
    <location>
        <begin position="1375"/>
        <end position="1405"/>
    </location>
</feature>
<feature type="region of interest" description="Disordered" evidence="3">
    <location>
        <begin position="1"/>
        <end position="31"/>
    </location>
</feature>
<evidence type="ECO:0000256" key="3">
    <source>
        <dbReference type="SAM" id="MobiDB-lite"/>
    </source>
</evidence>
<dbReference type="GO" id="GO:0000062">
    <property type="term" value="F:fatty-acyl-CoA binding"/>
    <property type="evidence" value="ECO:0007669"/>
    <property type="project" value="TreeGrafter"/>
</dbReference>
<dbReference type="CDD" id="cd00201">
    <property type="entry name" value="WW"/>
    <property type="match status" value="2"/>
</dbReference>
<feature type="compositionally biased region" description="Low complexity" evidence="3">
    <location>
        <begin position="1282"/>
        <end position="1313"/>
    </location>
</feature>
<dbReference type="PANTHER" id="PTHR24119:SF0">
    <property type="entry name" value="ACYL-COA-BINDING DOMAIN-CONTAINING PROTEIN 6"/>
    <property type="match status" value="1"/>
</dbReference>
<feature type="region of interest" description="Disordered" evidence="3">
    <location>
        <begin position="1226"/>
        <end position="1322"/>
    </location>
</feature>
<keyword evidence="2" id="KW-0040">ANK repeat</keyword>
<dbReference type="InterPro" id="IPR036770">
    <property type="entry name" value="Ankyrin_rpt-contain_sf"/>
</dbReference>
<dbReference type="PROSITE" id="PS50088">
    <property type="entry name" value="ANK_REPEAT"/>
    <property type="match status" value="2"/>
</dbReference>
<dbReference type="Proteomes" id="UP001165085">
    <property type="component" value="Unassembled WGS sequence"/>
</dbReference>
<feature type="region of interest" description="Disordered" evidence="3">
    <location>
        <begin position="344"/>
        <end position="384"/>
    </location>
</feature>
<feature type="repeat" description="ANK" evidence="2">
    <location>
        <begin position="1738"/>
        <end position="1770"/>
    </location>
</feature>
<comment type="caution">
    <text evidence="5">The sequence shown here is derived from an EMBL/GenBank/DDBJ whole genome shotgun (WGS) entry which is preliminary data.</text>
</comment>
<dbReference type="PROSITE" id="PS50297">
    <property type="entry name" value="ANK_REP_REGION"/>
    <property type="match status" value="2"/>
</dbReference>
<organism evidence="5 6">
    <name type="scientific">Triparma strigata</name>
    <dbReference type="NCBI Taxonomy" id="1606541"/>
    <lineage>
        <taxon>Eukaryota</taxon>
        <taxon>Sar</taxon>
        <taxon>Stramenopiles</taxon>
        <taxon>Ochrophyta</taxon>
        <taxon>Bolidophyceae</taxon>
        <taxon>Parmales</taxon>
        <taxon>Triparmaceae</taxon>
        <taxon>Triparma</taxon>
    </lineage>
</organism>
<feature type="compositionally biased region" description="Low complexity" evidence="3">
    <location>
        <begin position="493"/>
        <end position="512"/>
    </location>
</feature>
<feature type="compositionally biased region" description="Acidic residues" evidence="3">
    <location>
        <begin position="372"/>
        <end position="384"/>
    </location>
</feature>
<accession>A0A9W7DX23</accession>
<evidence type="ECO:0000256" key="2">
    <source>
        <dbReference type="PROSITE-ProRule" id="PRU00023"/>
    </source>
</evidence>
<feature type="repeat" description="ANK" evidence="2">
    <location>
        <begin position="1705"/>
        <end position="1737"/>
    </location>
</feature>
<feature type="domain" description="WW" evidence="4">
    <location>
        <begin position="259"/>
        <end position="293"/>
    </location>
</feature>
<dbReference type="PROSITE" id="PS50020">
    <property type="entry name" value="WW_DOMAIN_2"/>
    <property type="match status" value="1"/>
</dbReference>
<feature type="compositionally biased region" description="Pro residues" evidence="3">
    <location>
        <begin position="1"/>
        <end position="14"/>
    </location>
</feature>
<dbReference type="SUPFAM" id="SSF48403">
    <property type="entry name" value="Ankyrin repeat"/>
    <property type="match status" value="1"/>
</dbReference>
<keyword evidence="1" id="KW-0446">Lipid-binding</keyword>
<protein>
    <recommendedName>
        <fullName evidence="4">WW domain-containing protein</fullName>
    </recommendedName>
</protein>
<feature type="region of interest" description="Disordered" evidence="3">
    <location>
        <begin position="1424"/>
        <end position="1447"/>
    </location>
</feature>
<dbReference type="EMBL" id="BRXY01000045">
    <property type="protein sequence ID" value="GMH57305.1"/>
    <property type="molecule type" value="Genomic_DNA"/>
</dbReference>
<name>A0A9W7DX23_9STRA</name>
<dbReference type="Gene3D" id="2.20.70.10">
    <property type="match status" value="2"/>
</dbReference>
<dbReference type="Pfam" id="PF00397">
    <property type="entry name" value="WW"/>
    <property type="match status" value="1"/>
</dbReference>
<dbReference type="InterPro" id="IPR002110">
    <property type="entry name" value="Ankyrin_rpt"/>
</dbReference>
<dbReference type="InterPro" id="IPR036020">
    <property type="entry name" value="WW_dom_sf"/>
</dbReference>
<dbReference type="Gene3D" id="1.25.40.20">
    <property type="entry name" value="Ankyrin repeat-containing domain"/>
    <property type="match status" value="1"/>
</dbReference>
<evidence type="ECO:0000256" key="1">
    <source>
        <dbReference type="ARBA" id="ARBA00023121"/>
    </source>
</evidence>
<dbReference type="Pfam" id="PF12796">
    <property type="entry name" value="Ank_2"/>
    <property type="match status" value="1"/>
</dbReference>
<dbReference type="SUPFAM" id="SSF51045">
    <property type="entry name" value="WW domain"/>
    <property type="match status" value="2"/>
</dbReference>
<dbReference type="SMART" id="SM00248">
    <property type="entry name" value="ANK"/>
    <property type="match status" value="2"/>
</dbReference>
<keyword evidence="6" id="KW-1185">Reference proteome</keyword>